<comment type="caution">
    <text evidence="4">The sequence shown here is derived from an EMBL/GenBank/DDBJ whole genome shotgun (WGS) entry which is preliminary data.</text>
</comment>
<feature type="domain" description="Helix-turn-helix type 11" evidence="1">
    <location>
        <begin position="6"/>
        <end position="45"/>
    </location>
</feature>
<evidence type="ECO:0000313" key="5">
    <source>
        <dbReference type="Proteomes" id="UP000277773"/>
    </source>
</evidence>
<dbReference type="Pfam" id="PF08279">
    <property type="entry name" value="HTH_11"/>
    <property type="match status" value="1"/>
</dbReference>
<evidence type="ECO:0000259" key="2">
    <source>
        <dbReference type="Pfam" id="PF13280"/>
    </source>
</evidence>
<dbReference type="PANTHER" id="PTHR34580">
    <property type="match status" value="1"/>
</dbReference>
<evidence type="ECO:0000313" key="4">
    <source>
        <dbReference type="EMBL" id="RSJ94481.1"/>
    </source>
</evidence>
<dbReference type="RefSeq" id="WP_125852416.1">
    <property type="nucleotide sequence ID" value="NZ_RJPY01000015.1"/>
</dbReference>
<sequence length="317" mass="36803">MNDQERLLTIFLRLQSGAHLSKAQLADEFGVSEKTIQRDFSLLSGFLDTQPMVAAELAYDAKHHTRYLKGKSLFNKKDILVISKILLENRSLNKEENKSLLDSLLALISKDEQNEVSSIIASELLNYAPLSDTQNRIDKVWEWSEMIRKELLLDIEYQSPYNTKKHHTIFPVSLYYDTHYFYIVAYNLVFDSYMTLKLDRILSWVESKEKKKPSLSYGRKFRDGDIRNKRVDPFIGKELKIRVLFVNDSAIVVDQFPIAKIIEKTSNGNIIEFVSQDTPGLKRWLLGQAESLRVLSPQSLIDDMKILIKKMEENYID</sequence>
<name>A0A3R9KTB9_STRMT</name>
<dbReference type="InterPro" id="IPR051534">
    <property type="entry name" value="CBASS_pafABC_assoc_protein"/>
</dbReference>
<evidence type="ECO:0008006" key="6">
    <source>
        <dbReference type="Google" id="ProtNLM"/>
    </source>
</evidence>
<protein>
    <recommendedName>
        <fullName evidence="6">Transcriptional regulator</fullName>
    </recommendedName>
</protein>
<evidence type="ECO:0000259" key="3">
    <source>
        <dbReference type="Pfam" id="PF25583"/>
    </source>
</evidence>
<dbReference type="PROSITE" id="PS52050">
    <property type="entry name" value="WYL"/>
    <property type="match status" value="1"/>
</dbReference>
<dbReference type="InterPro" id="IPR013196">
    <property type="entry name" value="HTH_11"/>
</dbReference>
<evidence type="ECO:0000259" key="1">
    <source>
        <dbReference type="Pfam" id="PF08279"/>
    </source>
</evidence>
<organism evidence="4 5">
    <name type="scientific">Streptococcus mitis</name>
    <dbReference type="NCBI Taxonomy" id="28037"/>
    <lineage>
        <taxon>Bacteria</taxon>
        <taxon>Bacillati</taxon>
        <taxon>Bacillota</taxon>
        <taxon>Bacilli</taxon>
        <taxon>Lactobacillales</taxon>
        <taxon>Streptococcaceae</taxon>
        <taxon>Streptococcus</taxon>
        <taxon>Streptococcus mitis group</taxon>
    </lineage>
</organism>
<dbReference type="InterPro" id="IPR036388">
    <property type="entry name" value="WH-like_DNA-bd_sf"/>
</dbReference>
<accession>A0A3R9KTB9</accession>
<dbReference type="SUPFAM" id="SSF46785">
    <property type="entry name" value="Winged helix' DNA-binding domain"/>
    <property type="match status" value="1"/>
</dbReference>
<reference evidence="4 5" key="1">
    <citation type="submission" date="2018-11" db="EMBL/GenBank/DDBJ databases">
        <title>Species Designations Belie Phenotypic and Genotypic Heterogeneity in Oral Streptococci.</title>
        <authorList>
            <person name="Velsko I."/>
        </authorList>
    </citation>
    <scope>NUCLEOTIDE SEQUENCE [LARGE SCALE GENOMIC DNA]</scope>
    <source>
        <strain evidence="4 5">BCC08</strain>
    </source>
</reference>
<dbReference type="Gene3D" id="1.10.10.10">
    <property type="entry name" value="Winged helix-like DNA-binding domain superfamily/Winged helix DNA-binding domain"/>
    <property type="match status" value="1"/>
</dbReference>
<dbReference type="Pfam" id="PF25583">
    <property type="entry name" value="WCX"/>
    <property type="match status" value="1"/>
</dbReference>
<dbReference type="Proteomes" id="UP000277773">
    <property type="component" value="Unassembled WGS sequence"/>
</dbReference>
<dbReference type="InterPro" id="IPR057727">
    <property type="entry name" value="WCX_dom"/>
</dbReference>
<dbReference type="PANTHER" id="PTHR34580:SF1">
    <property type="entry name" value="PROTEIN PAFC"/>
    <property type="match status" value="1"/>
</dbReference>
<feature type="domain" description="WCX" evidence="3">
    <location>
        <begin position="240"/>
        <end position="311"/>
    </location>
</feature>
<feature type="domain" description="WYL" evidence="2">
    <location>
        <begin position="146"/>
        <end position="204"/>
    </location>
</feature>
<dbReference type="InterPro" id="IPR036390">
    <property type="entry name" value="WH_DNA-bd_sf"/>
</dbReference>
<proteinExistence type="predicted"/>
<dbReference type="AlphaFoldDB" id="A0A3R9KTB9"/>
<dbReference type="EMBL" id="RJPY01000015">
    <property type="protein sequence ID" value="RSJ94481.1"/>
    <property type="molecule type" value="Genomic_DNA"/>
</dbReference>
<dbReference type="Pfam" id="PF13280">
    <property type="entry name" value="WYL"/>
    <property type="match status" value="1"/>
</dbReference>
<dbReference type="InterPro" id="IPR026881">
    <property type="entry name" value="WYL_dom"/>
</dbReference>
<gene>
    <name evidence="4" type="ORF">D8786_09000</name>
</gene>